<evidence type="ECO:0000313" key="5">
    <source>
        <dbReference type="EMBL" id="GAA4667757.1"/>
    </source>
</evidence>
<evidence type="ECO:0000256" key="1">
    <source>
        <dbReference type="ARBA" id="ARBA00006484"/>
    </source>
</evidence>
<dbReference type="Gene3D" id="3.40.50.720">
    <property type="entry name" value="NAD(P)-binding Rossmann-like Domain"/>
    <property type="match status" value="1"/>
</dbReference>
<reference evidence="6" key="1">
    <citation type="journal article" date="2019" name="Int. J. Syst. Evol. Microbiol.">
        <title>The Global Catalogue of Microorganisms (GCM) 10K type strain sequencing project: providing services to taxonomists for standard genome sequencing and annotation.</title>
        <authorList>
            <consortium name="The Broad Institute Genomics Platform"/>
            <consortium name="The Broad Institute Genome Sequencing Center for Infectious Disease"/>
            <person name="Wu L."/>
            <person name="Ma J."/>
        </authorList>
    </citation>
    <scope>NUCLEOTIDE SEQUENCE [LARGE SCALE GENOMIC DNA]</scope>
    <source>
        <strain evidence="6">JCM 18956</strain>
    </source>
</reference>
<name>A0ABP8VNE8_9MICO</name>
<dbReference type="Pfam" id="PF00106">
    <property type="entry name" value="adh_short"/>
    <property type="match status" value="1"/>
</dbReference>
<evidence type="ECO:0000256" key="2">
    <source>
        <dbReference type="ARBA" id="ARBA00023002"/>
    </source>
</evidence>
<dbReference type="PANTHER" id="PTHR44196:SF1">
    <property type="entry name" value="DEHYDROGENASE_REDUCTASE SDR FAMILY MEMBER 7B"/>
    <property type="match status" value="1"/>
</dbReference>
<accession>A0ABP8VNE8</accession>
<evidence type="ECO:0000259" key="4">
    <source>
        <dbReference type="SMART" id="SM00822"/>
    </source>
</evidence>
<evidence type="ECO:0000256" key="3">
    <source>
        <dbReference type="RuleBase" id="RU000363"/>
    </source>
</evidence>
<keyword evidence="2" id="KW-0560">Oxidoreductase</keyword>
<dbReference type="RefSeq" id="WP_345373370.1">
    <property type="nucleotide sequence ID" value="NZ_BAABLM010000001.1"/>
</dbReference>
<dbReference type="PANTHER" id="PTHR44196">
    <property type="entry name" value="DEHYDROGENASE/REDUCTASE SDR FAMILY MEMBER 7B"/>
    <property type="match status" value="1"/>
</dbReference>
<feature type="domain" description="Ketoreductase" evidence="4">
    <location>
        <begin position="6"/>
        <end position="182"/>
    </location>
</feature>
<dbReference type="Proteomes" id="UP001501295">
    <property type="component" value="Unassembled WGS sequence"/>
</dbReference>
<keyword evidence="6" id="KW-1185">Reference proteome</keyword>
<organism evidence="5 6">
    <name type="scientific">Frondihabitans cladoniiphilus</name>
    <dbReference type="NCBI Taxonomy" id="715785"/>
    <lineage>
        <taxon>Bacteria</taxon>
        <taxon>Bacillati</taxon>
        <taxon>Actinomycetota</taxon>
        <taxon>Actinomycetes</taxon>
        <taxon>Micrococcales</taxon>
        <taxon>Microbacteriaceae</taxon>
        <taxon>Frondihabitans</taxon>
    </lineage>
</organism>
<protein>
    <submittedName>
        <fullName evidence="5">SDR family oxidoreductase</fullName>
    </submittedName>
</protein>
<evidence type="ECO:0000313" key="6">
    <source>
        <dbReference type="Proteomes" id="UP001501295"/>
    </source>
</evidence>
<dbReference type="SUPFAM" id="SSF51735">
    <property type="entry name" value="NAD(P)-binding Rossmann-fold domains"/>
    <property type="match status" value="1"/>
</dbReference>
<proteinExistence type="inferred from homology"/>
<comment type="similarity">
    <text evidence="1 3">Belongs to the short-chain dehydrogenases/reductases (SDR) family.</text>
</comment>
<sequence>MDINGSVVVITGASSGIGAATARAASAAGARLVLAARREDRVQALAAELGQAIAVRADVTDADDVARVAKAALDAYGRIDVLVNNAGQGLQATVEQLAVEDFRAVLDLNVVAPLAMMQAVLPAMRSRGAGSIVNVSSGTTFADVPGTGGYVASKIALERLSAIARNELEGTGIAVSTVIPFATSTEFLTSIRAGRDDALAMTAGADFDTPEQVADAILELIRTGAPRLDLVPAAYGGSR</sequence>
<dbReference type="PRINTS" id="PR00081">
    <property type="entry name" value="GDHRDH"/>
</dbReference>
<comment type="caution">
    <text evidence="5">The sequence shown here is derived from an EMBL/GenBank/DDBJ whole genome shotgun (WGS) entry which is preliminary data.</text>
</comment>
<dbReference type="InterPro" id="IPR036291">
    <property type="entry name" value="NAD(P)-bd_dom_sf"/>
</dbReference>
<dbReference type="SMART" id="SM00822">
    <property type="entry name" value="PKS_KR"/>
    <property type="match status" value="1"/>
</dbReference>
<dbReference type="PRINTS" id="PR00080">
    <property type="entry name" value="SDRFAMILY"/>
</dbReference>
<gene>
    <name evidence="5" type="ORF">GCM10025780_07600</name>
</gene>
<dbReference type="InterPro" id="IPR057326">
    <property type="entry name" value="KR_dom"/>
</dbReference>
<dbReference type="InterPro" id="IPR002347">
    <property type="entry name" value="SDR_fam"/>
</dbReference>
<dbReference type="InterPro" id="IPR020904">
    <property type="entry name" value="Sc_DH/Rdtase_CS"/>
</dbReference>
<dbReference type="PROSITE" id="PS00061">
    <property type="entry name" value="ADH_SHORT"/>
    <property type="match status" value="1"/>
</dbReference>
<dbReference type="EMBL" id="BAABLM010000001">
    <property type="protein sequence ID" value="GAA4667757.1"/>
    <property type="molecule type" value="Genomic_DNA"/>
</dbReference>